<reference evidence="1" key="2">
    <citation type="submission" date="2018-10" db="EMBL/GenBank/DDBJ databases">
        <authorList>
            <person name="Whitman W."/>
            <person name="Huntemann M."/>
            <person name="Clum A."/>
            <person name="Pillay M."/>
            <person name="Palaniappan K."/>
            <person name="Varghese N."/>
            <person name="Mikhailova N."/>
            <person name="Stamatis D."/>
            <person name="Reddy T."/>
            <person name="Daum C."/>
            <person name="Shapiro N."/>
            <person name="Ivanova N."/>
            <person name="Kyrpides N."/>
            <person name="Woyke T."/>
        </authorList>
    </citation>
    <scope>NUCLEOTIDE SEQUENCE</scope>
    <source>
        <strain evidence="1">S2T63</strain>
    </source>
</reference>
<reference evidence="1" key="1">
    <citation type="journal article" date="2015" name="Stand. Genomic Sci.">
        <title>Genomic Encyclopedia of Bacterial and Archaeal Type Strains, Phase III: the genomes of soil and plant-associated and newly described type strains.</title>
        <authorList>
            <person name="Whitman W.B."/>
            <person name="Woyke T."/>
            <person name="Klenk H.P."/>
            <person name="Zhou Y."/>
            <person name="Lilburn T.G."/>
            <person name="Beck B.J."/>
            <person name="De Vos P."/>
            <person name="Vandamme P."/>
            <person name="Eisen J.A."/>
            <person name="Garrity G."/>
            <person name="Hugenholtz P."/>
            <person name="Kyrpides N.C."/>
        </authorList>
    </citation>
    <scope>NUCLEOTIDE SEQUENCE [LARGE SCALE GENOMIC DNA]</scope>
    <source>
        <strain evidence="1">S2T63</strain>
    </source>
</reference>
<name>A0A498BXH1_9MICO</name>
<dbReference type="Proteomes" id="UP000273158">
    <property type="component" value="Unassembled WGS sequence"/>
</dbReference>
<evidence type="ECO:0000313" key="1">
    <source>
        <dbReference type="EMBL" id="RLK47649.1"/>
    </source>
</evidence>
<keyword evidence="2" id="KW-1185">Reference proteome</keyword>
<dbReference type="AlphaFoldDB" id="A0A498BXH1"/>
<organism evidence="1 2">
    <name type="scientific">Microbacterium telephonicum</name>
    <dbReference type="NCBI Taxonomy" id="1714841"/>
    <lineage>
        <taxon>Bacteria</taxon>
        <taxon>Bacillati</taxon>
        <taxon>Actinomycetota</taxon>
        <taxon>Actinomycetes</taxon>
        <taxon>Micrococcales</taxon>
        <taxon>Microbacteriaceae</taxon>
        <taxon>Microbacterium</taxon>
    </lineage>
</organism>
<gene>
    <name evidence="1" type="ORF">C7474_2244</name>
</gene>
<accession>A0A498BXH1</accession>
<sequence>MVAAVISRLFVFAGVSLLILTSLTNPTIDGADVAAASIIGAGWLINALHGRGPLIADRATSDRYTRVDTELRTLEGKQP</sequence>
<dbReference type="RefSeq" id="WP_121059991.1">
    <property type="nucleotide sequence ID" value="NZ_RCDB01000003.1"/>
</dbReference>
<proteinExistence type="predicted"/>
<protein>
    <submittedName>
        <fullName evidence="1">Uncharacterized protein</fullName>
    </submittedName>
</protein>
<dbReference type="EMBL" id="RCDB01000003">
    <property type="protein sequence ID" value="RLK47649.1"/>
    <property type="molecule type" value="Genomic_DNA"/>
</dbReference>
<evidence type="ECO:0000313" key="2">
    <source>
        <dbReference type="Proteomes" id="UP000273158"/>
    </source>
</evidence>
<comment type="caution">
    <text evidence="1">The sequence shown here is derived from an EMBL/GenBank/DDBJ whole genome shotgun (WGS) entry which is preliminary data.</text>
</comment>